<evidence type="ECO:0000256" key="1">
    <source>
        <dbReference type="SAM" id="Coils"/>
    </source>
</evidence>
<organism evidence="2 3">
    <name type="scientific">Phytophthora fragariaefolia</name>
    <dbReference type="NCBI Taxonomy" id="1490495"/>
    <lineage>
        <taxon>Eukaryota</taxon>
        <taxon>Sar</taxon>
        <taxon>Stramenopiles</taxon>
        <taxon>Oomycota</taxon>
        <taxon>Peronosporomycetes</taxon>
        <taxon>Peronosporales</taxon>
        <taxon>Peronosporaceae</taxon>
        <taxon>Phytophthora</taxon>
    </lineage>
</organism>
<dbReference type="AlphaFoldDB" id="A0A9W6U687"/>
<dbReference type="EMBL" id="BSXT01000374">
    <property type="protein sequence ID" value="GMF25931.1"/>
    <property type="molecule type" value="Genomic_DNA"/>
</dbReference>
<dbReference type="Proteomes" id="UP001165121">
    <property type="component" value="Unassembled WGS sequence"/>
</dbReference>
<accession>A0A9W6U687</accession>
<name>A0A9W6U687_9STRA</name>
<comment type="caution">
    <text evidence="2">The sequence shown here is derived from an EMBL/GenBank/DDBJ whole genome shotgun (WGS) entry which is preliminary data.</text>
</comment>
<evidence type="ECO:0000313" key="3">
    <source>
        <dbReference type="Proteomes" id="UP001165121"/>
    </source>
</evidence>
<keyword evidence="3" id="KW-1185">Reference proteome</keyword>
<sequence length="159" mass="18518">MECIHETYEVTLNDLRRKLHLAEETAANAQQSEEIRRLEQQREAAKIEIKALRDEIRVRNNAAWCQQSENEKSAHELRLADEATRNATLELDLKACSRQLTRAKDECENIRAKWDHAQNKLLELASENEGLREQLKQKDSLIFSSHNSLSVKYVLECNF</sequence>
<proteinExistence type="predicted"/>
<protein>
    <submittedName>
        <fullName evidence="2">Unnamed protein product</fullName>
    </submittedName>
</protein>
<feature type="coiled-coil region" evidence="1">
    <location>
        <begin position="5"/>
        <end position="62"/>
    </location>
</feature>
<evidence type="ECO:0000313" key="2">
    <source>
        <dbReference type="EMBL" id="GMF25931.1"/>
    </source>
</evidence>
<reference evidence="2" key="1">
    <citation type="submission" date="2023-04" db="EMBL/GenBank/DDBJ databases">
        <title>Phytophthora fragariaefolia NBRC 109709.</title>
        <authorList>
            <person name="Ichikawa N."/>
            <person name="Sato H."/>
            <person name="Tonouchi N."/>
        </authorList>
    </citation>
    <scope>NUCLEOTIDE SEQUENCE</scope>
    <source>
        <strain evidence="2">NBRC 109709</strain>
    </source>
</reference>
<keyword evidence="1" id="KW-0175">Coiled coil</keyword>
<gene>
    <name evidence="2" type="ORF">Pfra01_000476000</name>
</gene>
<feature type="coiled-coil region" evidence="1">
    <location>
        <begin position="86"/>
        <end position="141"/>
    </location>
</feature>
<dbReference type="OrthoDB" id="311279at2759"/>